<name>A0A4Q1HPW4_9BURK</name>
<proteinExistence type="predicted"/>
<organism evidence="3 4">
    <name type="scientific">Achromobacter aloeverae</name>
    <dbReference type="NCBI Taxonomy" id="1750518"/>
    <lineage>
        <taxon>Bacteria</taxon>
        <taxon>Pseudomonadati</taxon>
        <taxon>Pseudomonadota</taxon>
        <taxon>Betaproteobacteria</taxon>
        <taxon>Burkholderiales</taxon>
        <taxon>Alcaligenaceae</taxon>
        <taxon>Achromobacter</taxon>
    </lineage>
</organism>
<dbReference type="OrthoDB" id="9814826at2"/>
<evidence type="ECO:0000259" key="2">
    <source>
        <dbReference type="Pfam" id="PF03551"/>
    </source>
</evidence>
<feature type="region of interest" description="Disordered" evidence="1">
    <location>
        <begin position="1"/>
        <end position="36"/>
    </location>
</feature>
<comment type="caution">
    <text evidence="3">The sequence shown here is derived from an EMBL/GenBank/DDBJ whole genome shotgun (WGS) entry which is preliminary data.</text>
</comment>
<dbReference type="PANTHER" id="PTHR43252">
    <property type="entry name" value="TRANSCRIPTIONAL REGULATOR YQJI"/>
    <property type="match status" value="1"/>
</dbReference>
<dbReference type="InterPro" id="IPR036388">
    <property type="entry name" value="WH-like_DNA-bd_sf"/>
</dbReference>
<dbReference type="InterPro" id="IPR005149">
    <property type="entry name" value="Tscrpt_reg_PadR_N"/>
</dbReference>
<feature type="compositionally biased region" description="Basic residues" evidence="1">
    <location>
        <begin position="1"/>
        <end position="10"/>
    </location>
</feature>
<dbReference type="Gene3D" id="1.10.10.10">
    <property type="entry name" value="Winged helix-like DNA-binding domain superfamily/Winged helix DNA-binding domain"/>
    <property type="match status" value="1"/>
</dbReference>
<feature type="compositionally biased region" description="Basic and acidic residues" evidence="1">
    <location>
        <begin position="15"/>
        <end position="36"/>
    </location>
</feature>
<evidence type="ECO:0000313" key="3">
    <source>
        <dbReference type="EMBL" id="RXN92877.1"/>
    </source>
</evidence>
<evidence type="ECO:0000313" key="4">
    <source>
        <dbReference type="Proteomes" id="UP000290849"/>
    </source>
</evidence>
<dbReference type="AlphaFoldDB" id="A0A4Q1HPW4"/>
<evidence type="ECO:0000256" key="1">
    <source>
        <dbReference type="SAM" id="MobiDB-lite"/>
    </source>
</evidence>
<accession>A0A4Q1HPW4</accession>
<reference evidence="3 4" key="1">
    <citation type="journal article" date="2017" name="Int. J. Syst. Evol. Microbiol.">
        <title>Achromobacter aloeverae sp. nov., isolated from the root of Aloe vera (L.) Burm.f.</title>
        <authorList>
            <person name="Kuncharoen N."/>
            <person name="Muramatsu Y."/>
            <person name="Shibata C."/>
            <person name="Kamakura Y."/>
            <person name="Nakagawa Y."/>
            <person name="Tanasupawat S."/>
        </authorList>
    </citation>
    <scope>NUCLEOTIDE SEQUENCE [LARGE SCALE GENOMIC DNA]</scope>
    <source>
        <strain evidence="3 4">AVA-1</strain>
    </source>
</reference>
<keyword evidence="4" id="KW-1185">Reference proteome</keyword>
<dbReference type="InterPro" id="IPR036390">
    <property type="entry name" value="WH_DNA-bd_sf"/>
</dbReference>
<dbReference type="Pfam" id="PF03551">
    <property type="entry name" value="PadR"/>
    <property type="match status" value="1"/>
</dbReference>
<dbReference type="PANTHER" id="PTHR43252:SF7">
    <property type="entry name" value="TRANSCRIPTIONAL REGULATOR YQJI"/>
    <property type="match status" value="1"/>
</dbReference>
<dbReference type="SUPFAM" id="SSF46785">
    <property type="entry name" value="Winged helix' DNA-binding domain"/>
    <property type="match status" value="1"/>
</dbReference>
<dbReference type="Proteomes" id="UP000290849">
    <property type="component" value="Unassembled WGS sequence"/>
</dbReference>
<dbReference type="EMBL" id="PYAL01000001">
    <property type="protein sequence ID" value="RXN92877.1"/>
    <property type="molecule type" value="Genomic_DNA"/>
</dbReference>
<sequence length="213" mass="23426">MGHHHTRHCSAQHSPRRDEHGRGGHGRHGDFGGRGELMRGRRFSSEDLQLMLLGLLAGGDSHGYELIKALETRSEGAYVPSPGVVYPALTYVHELGLVEADVVGNKKSYRLSEEGARYVRERQQRLDEMFVELALLARKMKALRGAMAEDGEHAGGLWVPEFIEARRNLKRALLQKNDAPQEEQRRVAAILARAAAEIEAVPPAAGTRGGPAV</sequence>
<protein>
    <submittedName>
        <fullName evidence="3">PadR family transcriptional regulator</fullName>
    </submittedName>
</protein>
<dbReference type="RefSeq" id="WP_129148834.1">
    <property type="nucleotide sequence ID" value="NZ_JBHSDO010000006.1"/>
</dbReference>
<gene>
    <name evidence="3" type="ORF">C7R54_03820</name>
</gene>
<feature type="domain" description="Transcription regulator PadR N-terminal" evidence="2">
    <location>
        <begin position="52"/>
        <end position="120"/>
    </location>
</feature>